<sequence length="287" mass="31760">MPRQEESPSKVKVQQVQQDIDHAGQKRATADAVLNSAYDMLCDILHVHEHAHPDDDEQATDADVREMTQRVLDATEHYNAMASEELEFARAACTLAFRELSALKEANRDLAAQDDVLQEALHEYDQYNAHTTDELYQKKLHKLHDLQHQVAATTDAIEQLNAKLAAVQADHVELTRKHSVAVQKAERELLHMQQQCDAARKDVRTAEDASALLDEAHQQVTGAMKALSACASKLKLPTAQGNALLQVRDGLRHVASIPSLLVDGKVPIKAKTKGTKTIAKKRAAGKR</sequence>
<protein>
    <submittedName>
        <fullName evidence="3">Aste57867_19042 protein</fullName>
    </submittedName>
</protein>
<organism evidence="3 4">
    <name type="scientific">Aphanomyces stellatus</name>
    <dbReference type="NCBI Taxonomy" id="120398"/>
    <lineage>
        <taxon>Eukaryota</taxon>
        <taxon>Sar</taxon>
        <taxon>Stramenopiles</taxon>
        <taxon>Oomycota</taxon>
        <taxon>Saprolegniomycetes</taxon>
        <taxon>Saprolegniales</taxon>
        <taxon>Verrucalvaceae</taxon>
        <taxon>Aphanomyces</taxon>
    </lineage>
</organism>
<reference evidence="3 4" key="1">
    <citation type="submission" date="2019-03" db="EMBL/GenBank/DDBJ databases">
        <authorList>
            <person name="Gaulin E."/>
            <person name="Dumas B."/>
        </authorList>
    </citation>
    <scope>NUCLEOTIDE SEQUENCE [LARGE SCALE GENOMIC DNA]</scope>
    <source>
        <strain evidence="3">CBS 568.67</strain>
    </source>
</reference>
<evidence type="ECO:0000313" key="4">
    <source>
        <dbReference type="Proteomes" id="UP000332933"/>
    </source>
</evidence>
<dbReference type="Proteomes" id="UP000332933">
    <property type="component" value="Unassembled WGS sequence"/>
</dbReference>
<dbReference type="OrthoDB" id="75072at2759"/>
<accession>A0A485LBX6</accession>
<evidence type="ECO:0000256" key="1">
    <source>
        <dbReference type="SAM" id="Coils"/>
    </source>
</evidence>
<dbReference type="EMBL" id="CAADRA010006460">
    <property type="protein sequence ID" value="VFT95767.1"/>
    <property type="molecule type" value="Genomic_DNA"/>
</dbReference>
<keyword evidence="1" id="KW-0175">Coiled coil</keyword>
<keyword evidence="4" id="KW-1185">Reference proteome</keyword>
<gene>
    <name evidence="3" type="primary">Aste57867_19042</name>
    <name evidence="2" type="ORF">As57867_018978</name>
    <name evidence="3" type="ORF">ASTE57867_19042</name>
</gene>
<evidence type="ECO:0000313" key="2">
    <source>
        <dbReference type="EMBL" id="KAF0689539.1"/>
    </source>
</evidence>
<name>A0A485LBX6_9STRA</name>
<dbReference type="EMBL" id="VJMH01006439">
    <property type="protein sequence ID" value="KAF0689539.1"/>
    <property type="molecule type" value="Genomic_DNA"/>
</dbReference>
<evidence type="ECO:0000313" key="3">
    <source>
        <dbReference type="EMBL" id="VFT95767.1"/>
    </source>
</evidence>
<proteinExistence type="predicted"/>
<feature type="coiled-coil region" evidence="1">
    <location>
        <begin position="103"/>
        <end position="209"/>
    </location>
</feature>
<dbReference type="AlphaFoldDB" id="A0A485LBX6"/>
<reference evidence="2" key="2">
    <citation type="submission" date="2019-06" db="EMBL/GenBank/DDBJ databases">
        <title>Genomics analysis of Aphanomyces spp. identifies a new class of oomycete effector associated with host adaptation.</title>
        <authorList>
            <person name="Gaulin E."/>
        </authorList>
    </citation>
    <scope>NUCLEOTIDE SEQUENCE</scope>
    <source>
        <strain evidence="2">CBS 578.67</strain>
    </source>
</reference>